<dbReference type="Proteomes" id="UP000054196">
    <property type="component" value="Unassembled WGS sequence"/>
</dbReference>
<proteinExistence type="predicted"/>
<dbReference type="AlphaFoldDB" id="R7S422"/>
<evidence type="ECO:0000313" key="3">
    <source>
        <dbReference type="Proteomes" id="UP000054196"/>
    </source>
</evidence>
<keyword evidence="3" id="KW-1185">Reference proteome</keyword>
<evidence type="ECO:0000313" key="2">
    <source>
        <dbReference type="EMBL" id="EIN05130.1"/>
    </source>
</evidence>
<accession>R7S422</accession>
<feature type="compositionally biased region" description="Basic residues" evidence="1">
    <location>
        <begin position="92"/>
        <end position="103"/>
    </location>
</feature>
<reference evidence="3" key="1">
    <citation type="journal article" date="2012" name="Science">
        <title>The Paleozoic origin of enzymatic lignin decomposition reconstructed from 31 fungal genomes.</title>
        <authorList>
            <person name="Floudas D."/>
            <person name="Binder M."/>
            <person name="Riley R."/>
            <person name="Barry K."/>
            <person name="Blanchette R.A."/>
            <person name="Henrissat B."/>
            <person name="Martinez A.T."/>
            <person name="Otillar R."/>
            <person name="Spatafora J.W."/>
            <person name="Yadav J.S."/>
            <person name="Aerts A."/>
            <person name="Benoit I."/>
            <person name="Boyd A."/>
            <person name="Carlson A."/>
            <person name="Copeland A."/>
            <person name="Coutinho P.M."/>
            <person name="de Vries R.P."/>
            <person name="Ferreira P."/>
            <person name="Findley K."/>
            <person name="Foster B."/>
            <person name="Gaskell J."/>
            <person name="Glotzer D."/>
            <person name="Gorecki P."/>
            <person name="Heitman J."/>
            <person name="Hesse C."/>
            <person name="Hori C."/>
            <person name="Igarashi K."/>
            <person name="Jurgens J.A."/>
            <person name="Kallen N."/>
            <person name="Kersten P."/>
            <person name="Kohler A."/>
            <person name="Kuees U."/>
            <person name="Kumar T.K.A."/>
            <person name="Kuo A."/>
            <person name="LaButti K."/>
            <person name="Larrondo L.F."/>
            <person name="Lindquist E."/>
            <person name="Ling A."/>
            <person name="Lombard V."/>
            <person name="Lucas S."/>
            <person name="Lundell T."/>
            <person name="Martin R."/>
            <person name="McLaughlin D.J."/>
            <person name="Morgenstern I."/>
            <person name="Morin E."/>
            <person name="Murat C."/>
            <person name="Nagy L.G."/>
            <person name="Nolan M."/>
            <person name="Ohm R.A."/>
            <person name="Patyshakuliyeva A."/>
            <person name="Rokas A."/>
            <person name="Ruiz-Duenas F.J."/>
            <person name="Sabat G."/>
            <person name="Salamov A."/>
            <person name="Samejima M."/>
            <person name="Schmutz J."/>
            <person name="Slot J.C."/>
            <person name="St John F."/>
            <person name="Stenlid J."/>
            <person name="Sun H."/>
            <person name="Sun S."/>
            <person name="Syed K."/>
            <person name="Tsang A."/>
            <person name="Wiebenga A."/>
            <person name="Young D."/>
            <person name="Pisabarro A."/>
            <person name="Eastwood D.C."/>
            <person name="Martin F."/>
            <person name="Cullen D."/>
            <person name="Grigoriev I.V."/>
            <person name="Hibbett D.S."/>
        </authorList>
    </citation>
    <scope>NUCLEOTIDE SEQUENCE [LARGE SCALE GENOMIC DNA]</scope>
    <source>
        <strain evidence="3">HHB-11173 SS5</strain>
    </source>
</reference>
<dbReference type="EMBL" id="JH687551">
    <property type="protein sequence ID" value="EIN05130.1"/>
    <property type="molecule type" value="Genomic_DNA"/>
</dbReference>
<name>R7S422_PUNST</name>
<sequence>MRLDALGLGTRNSTAGQHRTWIRRCYLQRPPIPLATHPREVVLGARLDQGTLFAYMQSKILKVVEGESDRIYAMLEEGPRWLPAPMQSRPSVRAKLRPRRPRRLSLNIGAG</sequence>
<dbReference type="RefSeq" id="XP_007387533.1">
    <property type="nucleotide sequence ID" value="XM_007387471.1"/>
</dbReference>
<dbReference type="GeneID" id="18883923"/>
<protein>
    <submittedName>
        <fullName evidence="2">Uncharacterized protein</fullName>
    </submittedName>
</protein>
<organism evidence="2 3">
    <name type="scientific">Punctularia strigosozonata (strain HHB-11173)</name>
    <name type="common">White-rot fungus</name>
    <dbReference type="NCBI Taxonomy" id="741275"/>
    <lineage>
        <taxon>Eukaryota</taxon>
        <taxon>Fungi</taxon>
        <taxon>Dikarya</taxon>
        <taxon>Basidiomycota</taxon>
        <taxon>Agaricomycotina</taxon>
        <taxon>Agaricomycetes</taxon>
        <taxon>Corticiales</taxon>
        <taxon>Punctulariaceae</taxon>
        <taxon>Punctularia</taxon>
    </lineage>
</organism>
<evidence type="ECO:0000256" key="1">
    <source>
        <dbReference type="SAM" id="MobiDB-lite"/>
    </source>
</evidence>
<dbReference type="HOGENOM" id="CLU_2159687_0_0_1"/>
<gene>
    <name evidence="2" type="ORF">PUNSTDRAFT_55042</name>
</gene>
<feature type="region of interest" description="Disordered" evidence="1">
    <location>
        <begin position="84"/>
        <end position="111"/>
    </location>
</feature>
<dbReference type="KEGG" id="psq:PUNSTDRAFT_55042"/>